<keyword evidence="11" id="KW-1185">Reference proteome</keyword>
<feature type="compositionally biased region" description="Low complexity" evidence="8">
    <location>
        <begin position="157"/>
        <end position="173"/>
    </location>
</feature>
<proteinExistence type="predicted"/>
<evidence type="ECO:0000313" key="10">
    <source>
        <dbReference type="EnsemblMetazoa" id="ENSAATROPP014749"/>
    </source>
</evidence>
<dbReference type="PROSITE" id="PS50157">
    <property type="entry name" value="ZINC_FINGER_C2H2_2"/>
    <property type="match status" value="2"/>
</dbReference>
<dbReference type="GO" id="GO:0000981">
    <property type="term" value="F:DNA-binding transcription factor activity, RNA polymerase II-specific"/>
    <property type="evidence" value="ECO:0007669"/>
    <property type="project" value="TreeGrafter"/>
</dbReference>
<dbReference type="FunFam" id="3.30.160.60:FF:002571">
    <property type="entry name" value="Protein odd-skipped-related 2"/>
    <property type="match status" value="1"/>
</dbReference>
<dbReference type="PANTHER" id="PTHR14196:SF11">
    <property type="entry name" value="PROTEIN SISTER OF ODD AND BOWEL"/>
    <property type="match status" value="1"/>
</dbReference>
<evidence type="ECO:0000256" key="8">
    <source>
        <dbReference type="SAM" id="MobiDB-lite"/>
    </source>
</evidence>
<reference evidence="10" key="1">
    <citation type="submission" date="2024-04" db="UniProtKB">
        <authorList>
            <consortium name="EnsemblMetazoa"/>
        </authorList>
    </citation>
    <scope>IDENTIFICATION</scope>
    <source>
        <strain evidence="10">EBRO</strain>
    </source>
</reference>
<dbReference type="FunFam" id="3.30.160.60:FF:000311">
    <property type="entry name" value="protein odd-skipped-related 2 isoform X1"/>
    <property type="match status" value="1"/>
</dbReference>
<dbReference type="GO" id="GO:0048619">
    <property type="term" value="P:embryonic hindgut morphogenesis"/>
    <property type="evidence" value="ECO:0007669"/>
    <property type="project" value="TreeGrafter"/>
</dbReference>
<dbReference type="InterPro" id="IPR050717">
    <property type="entry name" value="C2H2-ZF_Transcription_Reg"/>
</dbReference>
<dbReference type="Pfam" id="PF00096">
    <property type="entry name" value="zf-C2H2"/>
    <property type="match status" value="2"/>
</dbReference>
<dbReference type="GO" id="GO:0008270">
    <property type="term" value="F:zinc ion binding"/>
    <property type="evidence" value="ECO:0007669"/>
    <property type="project" value="UniProtKB-KW"/>
</dbReference>
<keyword evidence="5" id="KW-0862">Zinc</keyword>
<keyword evidence="2" id="KW-0479">Metal-binding</keyword>
<feature type="region of interest" description="Disordered" evidence="8">
    <location>
        <begin position="232"/>
        <end position="253"/>
    </location>
</feature>
<feature type="domain" description="C2H2-type" evidence="9">
    <location>
        <begin position="335"/>
        <end position="362"/>
    </location>
</feature>
<evidence type="ECO:0000256" key="6">
    <source>
        <dbReference type="ARBA" id="ARBA00023242"/>
    </source>
</evidence>
<name>A0AAG5DVB2_ANOAO</name>
<evidence type="ECO:0000256" key="1">
    <source>
        <dbReference type="ARBA" id="ARBA00004123"/>
    </source>
</evidence>
<organism evidence="10 11">
    <name type="scientific">Anopheles atroparvus</name>
    <name type="common">European mosquito</name>
    <dbReference type="NCBI Taxonomy" id="41427"/>
    <lineage>
        <taxon>Eukaryota</taxon>
        <taxon>Metazoa</taxon>
        <taxon>Ecdysozoa</taxon>
        <taxon>Arthropoda</taxon>
        <taxon>Hexapoda</taxon>
        <taxon>Insecta</taxon>
        <taxon>Pterygota</taxon>
        <taxon>Neoptera</taxon>
        <taxon>Endopterygota</taxon>
        <taxon>Diptera</taxon>
        <taxon>Nematocera</taxon>
        <taxon>Culicoidea</taxon>
        <taxon>Culicidae</taxon>
        <taxon>Anophelinae</taxon>
        <taxon>Anopheles</taxon>
    </lineage>
</organism>
<dbReference type="PROSITE" id="PS00028">
    <property type="entry name" value="ZINC_FINGER_C2H2_1"/>
    <property type="match status" value="2"/>
</dbReference>
<dbReference type="EnsemblMetazoa" id="ENSAATROPT016762">
    <property type="protein sequence ID" value="ENSAATROPP014749"/>
    <property type="gene ID" value="ENSAATROPG013722"/>
</dbReference>
<feature type="domain" description="C2H2-type" evidence="9">
    <location>
        <begin position="363"/>
        <end position="391"/>
    </location>
</feature>
<protein>
    <recommendedName>
        <fullName evidence="9">C2H2-type domain-containing protein</fullName>
    </recommendedName>
</protein>
<keyword evidence="4 7" id="KW-0863">Zinc-finger</keyword>
<dbReference type="InterPro" id="IPR013087">
    <property type="entry name" value="Znf_C2H2_type"/>
</dbReference>
<comment type="subcellular location">
    <subcellularLocation>
        <location evidence="1">Nucleus</location>
    </subcellularLocation>
</comment>
<dbReference type="SUPFAM" id="SSF57667">
    <property type="entry name" value="beta-beta-alpha zinc fingers"/>
    <property type="match status" value="1"/>
</dbReference>
<evidence type="ECO:0000256" key="3">
    <source>
        <dbReference type="ARBA" id="ARBA00022737"/>
    </source>
</evidence>
<accession>A0AAG5DVB2</accession>
<dbReference type="PANTHER" id="PTHR14196">
    <property type="entry name" value="ODD-SKIPPED - RELATED"/>
    <property type="match status" value="1"/>
</dbReference>
<feature type="compositionally biased region" description="Acidic residues" evidence="8">
    <location>
        <begin position="232"/>
        <end position="241"/>
    </location>
</feature>
<evidence type="ECO:0000256" key="7">
    <source>
        <dbReference type="PROSITE-ProRule" id="PRU00042"/>
    </source>
</evidence>
<keyword evidence="3" id="KW-0677">Repeat</keyword>
<dbReference type="GO" id="GO:0000977">
    <property type="term" value="F:RNA polymerase II transcription regulatory region sequence-specific DNA binding"/>
    <property type="evidence" value="ECO:0007669"/>
    <property type="project" value="TreeGrafter"/>
</dbReference>
<dbReference type="GO" id="GO:0009880">
    <property type="term" value="P:embryonic pattern specification"/>
    <property type="evidence" value="ECO:0007669"/>
    <property type="project" value="TreeGrafter"/>
</dbReference>
<feature type="region of interest" description="Disordered" evidence="8">
    <location>
        <begin position="142"/>
        <end position="210"/>
    </location>
</feature>
<dbReference type="InterPro" id="IPR036236">
    <property type="entry name" value="Znf_C2H2_sf"/>
</dbReference>
<dbReference type="Gene3D" id="3.30.160.60">
    <property type="entry name" value="Classic Zinc Finger"/>
    <property type="match status" value="2"/>
</dbReference>
<dbReference type="GO" id="GO:0005634">
    <property type="term" value="C:nucleus"/>
    <property type="evidence" value="ECO:0007669"/>
    <property type="project" value="UniProtKB-SubCell"/>
</dbReference>
<evidence type="ECO:0000313" key="11">
    <source>
        <dbReference type="Proteomes" id="UP000075880"/>
    </source>
</evidence>
<keyword evidence="6" id="KW-0539">Nucleus</keyword>
<dbReference type="AlphaFoldDB" id="A0AAG5DVB2"/>
<dbReference type="Proteomes" id="UP000075880">
    <property type="component" value="Unassembled WGS sequence"/>
</dbReference>
<evidence type="ECO:0000256" key="2">
    <source>
        <dbReference type="ARBA" id="ARBA00022723"/>
    </source>
</evidence>
<evidence type="ECO:0000256" key="4">
    <source>
        <dbReference type="ARBA" id="ARBA00022771"/>
    </source>
</evidence>
<sequence>MLLESVVGRCARNVSLVATSTPNDTAGTARVPPLRRMDQQSNDSSGPAAVAVVAAAAAAAAAAAGSSGRSVGSVGQQHADFTAAAAVMLSLQNTMVTSLQQAALMPVNSAAAAALNLQALESYLTLQRITSKSEVLRLTNSGASQRTQALPSMPITGPGASAAVSSSSSSSGSMHLGGNSNDSNGDQPTMDDDMFMDTSGPPTAGPGTSSAVQQMLLQSNDLADELPILDQDEDLNFDDGPDDGHSDGNSLDNGYPSLLLNAAFHQQMTADKMKTLATASSISASVMASSTSTTITTTVNSSSVGCKPSTVDAPSGATAAGLAPAGSGQRPKKQFICKFCNRQFTKSYNLLIHERTHTDERPYSCDICGKAFRRQDHLRDHRLQPHPNCRTI</sequence>
<evidence type="ECO:0000256" key="5">
    <source>
        <dbReference type="ARBA" id="ARBA00022833"/>
    </source>
</evidence>
<evidence type="ECO:0000259" key="9">
    <source>
        <dbReference type="PROSITE" id="PS50157"/>
    </source>
</evidence>
<dbReference type="SMART" id="SM00355">
    <property type="entry name" value="ZnF_C2H2"/>
    <property type="match status" value="2"/>
</dbReference>
<feature type="compositionally biased region" description="Polar residues" evidence="8">
    <location>
        <begin position="178"/>
        <end position="187"/>
    </location>
</feature>